<keyword evidence="2" id="KW-0812">Transmembrane</keyword>
<keyword evidence="3" id="KW-0732">Signal</keyword>
<reference evidence="5" key="1">
    <citation type="journal article" date="2019" name="Int. J. Syst. Evol. Microbiol.">
        <title>The Global Catalogue of Microorganisms (GCM) 10K type strain sequencing project: providing services to taxonomists for standard genome sequencing and annotation.</title>
        <authorList>
            <consortium name="The Broad Institute Genomics Platform"/>
            <consortium name="The Broad Institute Genome Sequencing Center for Infectious Disease"/>
            <person name="Wu L."/>
            <person name="Ma J."/>
        </authorList>
    </citation>
    <scope>NUCLEOTIDE SEQUENCE [LARGE SCALE GENOMIC DNA]</scope>
    <source>
        <strain evidence="5">JCM 9918</strain>
    </source>
</reference>
<feature type="region of interest" description="Disordered" evidence="1">
    <location>
        <begin position="109"/>
        <end position="158"/>
    </location>
</feature>
<accession>A0ABW1B705</accession>
<comment type="caution">
    <text evidence="4">The sequence shown here is derived from an EMBL/GenBank/DDBJ whole genome shotgun (WGS) entry which is preliminary data.</text>
</comment>
<keyword evidence="2" id="KW-1133">Transmembrane helix</keyword>
<gene>
    <name evidence="4" type="ORF">ACFQGO_13525</name>
</gene>
<protein>
    <submittedName>
        <fullName evidence="4">Uncharacterized protein</fullName>
    </submittedName>
</protein>
<feature type="transmembrane region" description="Helical" evidence="2">
    <location>
        <begin position="201"/>
        <end position="220"/>
    </location>
</feature>
<proteinExistence type="predicted"/>
<dbReference type="EMBL" id="JBHSNZ010000007">
    <property type="protein sequence ID" value="MFC5808514.1"/>
    <property type="molecule type" value="Genomic_DNA"/>
</dbReference>
<sequence>MGSLRLTLCTGAVAASALTAPAFAVDAADAGNVSVVPAAPAPGTDIQVRAKGCEGRSGTAASSAFVADAQLTVLGGERTGILSGETRIRSSLKPGTYGVRVSCDGTEDKVKGTIEVGDGKQPPARPSAKPSAKPSVRPSASARPSGRPSTPASPVAPVRAGGGGAAALLAARPVAPADAAASADGAHSMDARNTGPGARHAVIGLVLAGVAAAVVVVRGARRGRGTK</sequence>
<feature type="compositionally biased region" description="Low complexity" evidence="1">
    <location>
        <begin position="126"/>
        <end position="158"/>
    </location>
</feature>
<dbReference type="RefSeq" id="WP_272169031.1">
    <property type="nucleotide sequence ID" value="NZ_JAQOSL010000007.1"/>
</dbReference>
<organism evidence="4 5">
    <name type="scientific">Streptomyces heilongjiangensis</name>
    <dbReference type="NCBI Taxonomy" id="945052"/>
    <lineage>
        <taxon>Bacteria</taxon>
        <taxon>Bacillati</taxon>
        <taxon>Actinomycetota</taxon>
        <taxon>Actinomycetes</taxon>
        <taxon>Kitasatosporales</taxon>
        <taxon>Streptomycetaceae</taxon>
        <taxon>Streptomyces</taxon>
    </lineage>
</organism>
<keyword evidence="5" id="KW-1185">Reference proteome</keyword>
<evidence type="ECO:0000256" key="3">
    <source>
        <dbReference type="SAM" id="SignalP"/>
    </source>
</evidence>
<evidence type="ECO:0000256" key="1">
    <source>
        <dbReference type="SAM" id="MobiDB-lite"/>
    </source>
</evidence>
<evidence type="ECO:0000256" key="2">
    <source>
        <dbReference type="SAM" id="Phobius"/>
    </source>
</evidence>
<feature type="signal peptide" evidence="3">
    <location>
        <begin position="1"/>
        <end position="24"/>
    </location>
</feature>
<evidence type="ECO:0000313" key="4">
    <source>
        <dbReference type="EMBL" id="MFC5808514.1"/>
    </source>
</evidence>
<dbReference type="Proteomes" id="UP001596112">
    <property type="component" value="Unassembled WGS sequence"/>
</dbReference>
<feature type="chain" id="PRO_5046832272" evidence="3">
    <location>
        <begin position="25"/>
        <end position="227"/>
    </location>
</feature>
<evidence type="ECO:0000313" key="5">
    <source>
        <dbReference type="Proteomes" id="UP001596112"/>
    </source>
</evidence>
<keyword evidence="2" id="KW-0472">Membrane</keyword>
<name>A0ABW1B705_9ACTN</name>